<dbReference type="Gene3D" id="1.25.40.10">
    <property type="entry name" value="Tetratricopeptide repeat domain"/>
    <property type="match status" value="1"/>
</dbReference>
<dbReference type="GO" id="GO:0000160">
    <property type="term" value="P:phosphorelay signal transduction system"/>
    <property type="evidence" value="ECO:0007669"/>
    <property type="project" value="InterPro"/>
</dbReference>
<sequence>MDFRVLGPVLVRDLVLGAGKHRAVLAVLLLEANRAVRIERLVDLLWADQPPERARNLVSGYVSKVRKALADRTGVRLETWRGGYRLVVPPDSVDLYRFRRLVQQARQATGDNAVIAALSEALALWSGPALADVDLPGLAPSVTEALEQERVAAFEDLVDARLRIGADTDLLCRIREAVDAHPFRERLVGQLMTALAQCGRPAEALAAYRRCADALRDELGVAPGTALRALERAVRTDAFAPPATTTPRLRPAQLPADLADFTGRDAELAALIPCEGPLLITGMPGTGKTALAVHWAHRMRERFPDGQLHVDLRGAVTPRQALLRLLDGLGVRPEQGDERALAARFRSTVDGKRLLLLLDGATSTAQVLPLLPGSPSCQVLITSARRLDGLALRCGAKSLRLGGLRSADSVALLQSVLGERALRDPVSVRRLATLCCGLPVAVRAAAVRLAAHPTWPVSHLVDLLADEERWASSLALPEDDASFLASAIQELPDGARSLLGFFGLLPREELGVSALTTLTHRPQRWVEEALAALHDAHFLLETVPGVYRLPTVVRLCARPFLPGREVAEEALERWRYPGVVRLFAVDSA</sequence>
<dbReference type="InterPro" id="IPR005158">
    <property type="entry name" value="BTAD"/>
</dbReference>
<dbReference type="InterPro" id="IPR051677">
    <property type="entry name" value="AfsR-DnrI-RedD_regulator"/>
</dbReference>
<dbReference type="GO" id="GO:0003677">
    <property type="term" value="F:DNA binding"/>
    <property type="evidence" value="ECO:0007669"/>
    <property type="project" value="UniProtKB-KW"/>
</dbReference>
<protein>
    <submittedName>
        <fullName evidence="7">DNA-binding transcriptional activator of the SARP family</fullName>
    </submittedName>
</protein>
<dbReference type="PANTHER" id="PTHR35807:SF1">
    <property type="entry name" value="TRANSCRIPTIONAL REGULATOR REDD"/>
    <property type="match status" value="1"/>
</dbReference>
<evidence type="ECO:0000313" key="8">
    <source>
        <dbReference type="Proteomes" id="UP000183376"/>
    </source>
</evidence>
<dbReference type="Pfam" id="PF03704">
    <property type="entry name" value="BTAD"/>
    <property type="match status" value="1"/>
</dbReference>
<dbReference type="SUPFAM" id="SSF52540">
    <property type="entry name" value="P-loop containing nucleoside triphosphate hydrolases"/>
    <property type="match status" value="1"/>
</dbReference>
<evidence type="ECO:0000256" key="3">
    <source>
        <dbReference type="ARBA" id="ARBA00023125"/>
    </source>
</evidence>
<dbReference type="eggNOG" id="COG3629">
    <property type="taxonomic scope" value="Bacteria"/>
</dbReference>
<dbReference type="CDD" id="cd15831">
    <property type="entry name" value="BTAD"/>
    <property type="match status" value="1"/>
</dbReference>
<keyword evidence="3 7" id="KW-0238">DNA-binding</keyword>
<name>A0A1G9RHE5_ALLAB</name>
<dbReference type="RefSeq" id="WP_083383633.1">
    <property type="nucleotide sequence ID" value="NZ_LT629701.1"/>
</dbReference>
<dbReference type="InterPro" id="IPR011990">
    <property type="entry name" value="TPR-like_helical_dom_sf"/>
</dbReference>
<feature type="domain" description="Bacterial transcriptional activator" evidence="6">
    <location>
        <begin position="93"/>
        <end position="235"/>
    </location>
</feature>
<gene>
    <name evidence="7" type="ORF">SAMN04489726_0448</name>
</gene>
<dbReference type="AlphaFoldDB" id="A0A1G9RHE5"/>
<dbReference type="SUPFAM" id="SSF46894">
    <property type="entry name" value="C-terminal effector domain of the bipartite response regulators"/>
    <property type="match status" value="1"/>
</dbReference>
<dbReference type="PRINTS" id="PR00364">
    <property type="entry name" value="DISEASERSIST"/>
</dbReference>
<dbReference type="InterPro" id="IPR001867">
    <property type="entry name" value="OmpR/PhoB-type_DNA-bd"/>
</dbReference>
<dbReference type="GO" id="GO:0006355">
    <property type="term" value="P:regulation of DNA-templated transcription"/>
    <property type="evidence" value="ECO:0007669"/>
    <property type="project" value="InterPro"/>
</dbReference>
<dbReference type="Gene3D" id="3.40.50.300">
    <property type="entry name" value="P-loop containing nucleotide triphosphate hydrolases"/>
    <property type="match status" value="1"/>
</dbReference>
<dbReference type="Proteomes" id="UP000183376">
    <property type="component" value="Chromosome I"/>
</dbReference>
<evidence type="ECO:0000256" key="2">
    <source>
        <dbReference type="ARBA" id="ARBA00023015"/>
    </source>
</evidence>
<dbReference type="SMART" id="SM01043">
    <property type="entry name" value="BTAD"/>
    <property type="match status" value="1"/>
</dbReference>
<organism evidence="7 8">
    <name type="scientific">Allokutzneria albata</name>
    <name type="common">Kibdelosporangium albatum</name>
    <dbReference type="NCBI Taxonomy" id="211114"/>
    <lineage>
        <taxon>Bacteria</taxon>
        <taxon>Bacillati</taxon>
        <taxon>Actinomycetota</taxon>
        <taxon>Actinomycetes</taxon>
        <taxon>Pseudonocardiales</taxon>
        <taxon>Pseudonocardiaceae</taxon>
        <taxon>Allokutzneria</taxon>
    </lineage>
</organism>
<feature type="domain" description="OmpR/PhoB-type" evidence="5">
    <location>
        <begin position="13"/>
        <end position="86"/>
    </location>
</feature>
<evidence type="ECO:0000259" key="5">
    <source>
        <dbReference type="SMART" id="SM00862"/>
    </source>
</evidence>
<dbReference type="SUPFAM" id="SSF48452">
    <property type="entry name" value="TPR-like"/>
    <property type="match status" value="1"/>
</dbReference>
<dbReference type="Pfam" id="PF13401">
    <property type="entry name" value="AAA_22"/>
    <property type="match status" value="1"/>
</dbReference>
<dbReference type="STRING" id="211114.SAMN04489726_0448"/>
<proteinExistence type="inferred from homology"/>
<dbReference type="InterPro" id="IPR016032">
    <property type="entry name" value="Sig_transdc_resp-reg_C-effctor"/>
</dbReference>
<dbReference type="PANTHER" id="PTHR35807">
    <property type="entry name" value="TRANSCRIPTIONAL REGULATOR REDD-RELATED"/>
    <property type="match status" value="1"/>
</dbReference>
<reference evidence="7 8" key="1">
    <citation type="submission" date="2016-10" db="EMBL/GenBank/DDBJ databases">
        <authorList>
            <person name="de Groot N.N."/>
        </authorList>
    </citation>
    <scope>NUCLEOTIDE SEQUENCE [LARGE SCALE GENOMIC DNA]</scope>
    <source>
        <strain evidence="7 8">DSM 44149</strain>
    </source>
</reference>
<comment type="similarity">
    <text evidence="1">Belongs to the AfsR/DnrI/RedD regulatory family.</text>
</comment>
<evidence type="ECO:0000256" key="4">
    <source>
        <dbReference type="ARBA" id="ARBA00023163"/>
    </source>
</evidence>
<dbReference type="Gene3D" id="1.10.10.10">
    <property type="entry name" value="Winged helix-like DNA-binding domain superfamily/Winged helix DNA-binding domain"/>
    <property type="match status" value="1"/>
</dbReference>
<dbReference type="InterPro" id="IPR049945">
    <property type="entry name" value="AAA_22"/>
</dbReference>
<keyword evidence="4" id="KW-0804">Transcription</keyword>
<evidence type="ECO:0000313" key="7">
    <source>
        <dbReference type="EMBL" id="SDM22287.1"/>
    </source>
</evidence>
<keyword evidence="2" id="KW-0805">Transcription regulation</keyword>
<dbReference type="Pfam" id="PF00486">
    <property type="entry name" value="Trans_reg_C"/>
    <property type="match status" value="1"/>
</dbReference>
<dbReference type="InterPro" id="IPR027417">
    <property type="entry name" value="P-loop_NTPase"/>
</dbReference>
<dbReference type="GO" id="GO:0043531">
    <property type="term" value="F:ADP binding"/>
    <property type="evidence" value="ECO:0007669"/>
    <property type="project" value="InterPro"/>
</dbReference>
<evidence type="ECO:0000256" key="1">
    <source>
        <dbReference type="ARBA" id="ARBA00005820"/>
    </source>
</evidence>
<dbReference type="InterPro" id="IPR036388">
    <property type="entry name" value="WH-like_DNA-bd_sf"/>
</dbReference>
<dbReference type="SMART" id="SM00862">
    <property type="entry name" value="Trans_reg_C"/>
    <property type="match status" value="1"/>
</dbReference>
<keyword evidence="8" id="KW-1185">Reference proteome</keyword>
<dbReference type="EMBL" id="LT629701">
    <property type="protein sequence ID" value="SDM22287.1"/>
    <property type="molecule type" value="Genomic_DNA"/>
</dbReference>
<evidence type="ECO:0000259" key="6">
    <source>
        <dbReference type="SMART" id="SM01043"/>
    </source>
</evidence>
<accession>A0A1G9RHE5</accession>